<dbReference type="Pfam" id="PF13385">
    <property type="entry name" value="Laminin_G_3"/>
    <property type="match status" value="1"/>
</dbReference>
<name>A0A2N5ZGI4_MUIH1</name>
<comment type="caution">
    <text evidence="2">The sequence shown here is derived from an EMBL/GenBank/DDBJ whole genome shotgun (WGS) entry which is preliminary data.</text>
</comment>
<sequence>MRSNSETKAFTLVETMMVIAVLAVLAVAMFGYYKNVVENVQLKRAQNDLNVLKKGIVEYRHIYGNWPSQVEQVLNAGLVKFPEKPDYARDLRNNFGYSFSIEKNIRGFSVSTKTKTRSGFESQLRVKFTPPYKAQKDMETIFLANFDRGTNSYKADYPESAEPDVNSANVTIGKGMLGFGNGLDFGNPGGGVEYPVSIPAFRNITIEFWLSLHDIPASYGGDQLIVSMKGIDAKNNTYPAGTSDPREVSVYISGNDLVLELMAYNASETANPTATTSKLFTLNIFSLLGFPTLPNNIEDKWNHFAIVYSNSNTESQVMFYINGAEYNPVDTTPTVTFYPMLYDGTYPKFDNRLYIGGGAGYDNLFDAYLDNINITGRAKSAEDLMP</sequence>
<dbReference type="EMBL" id="PKTG01000083">
    <property type="protein sequence ID" value="PLX17732.1"/>
    <property type="molecule type" value="Genomic_DNA"/>
</dbReference>
<gene>
    <name evidence="2" type="ORF">C0601_06790</name>
</gene>
<accession>A0A2N5ZGI4</accession>
<reference evidence="2 3" key="1">
    <citation type="submission" date="2017-11" db="EMBL/GenBank/DDBJ databases">
        <title>Genome-resolved metagenomics identifies genetic mobility, metabolic interactions, and unexpected diversity in perchlorate-reducing communities.</title>
        <authorList>
            <person name="Barnum T.P."/>
            <person name="Figueroa I.A."/>
            <person name="Carlstrom C.I."/>
            <person name="Lucas L.N."/>
            <person name="Engelbrektson A.L."/>
            <person name="Coates J.D."/>
        </authorList>
    </citation>
    <scope>NUCLEOTIDE SEQUENCE [LARGE SCALE GENOMIC DNA]</scope>
    <source>
        <strain evidence="2">BM706</strain>
    </source>
</reference>
<dbReference type="NCBIfam" id="TIGR02532">
    <property type="entry name" value="IV_pilin_GFxxxE"/>
    <property type="match status" value="1"/>
</dbReference>
<dbReference type="Gene3D" id="3.30.700.10">
    <property type="entry name" value="Glycoprotein, Type 4 Pilin"/>
    <property type="match status" value="1"/>
</dbReference>
<dbReference type="InterPro" id="IPR013320">
    <property type="entry name" value="ConA-like_dom_sf"/>
</dbReference>
<protein>
    <submittedName>
        <fullName evidence="2">Uncharacterized protein</fullName>
    </submittedName>
</protein>
<dbReference type="SUPFAM" id="SSF54523">
    <property type="entry name" value="Pili subunits"/>
    <property type="match status" value="1"/>
</dbReference>
<evidence type="ECO:0000256" key="1">
    <source>
        <dbReference type="SAM" id="Phobius"/>
    </source>
</evidence>
<dbReference type="AlphaFoldDB" id="A0A2N5ZGI4"/>
<dbReference type="InterPro" id="IPR045584">
    <property type="entry name" value="Pilin-like"/>
</dbReference>
<keyword evidence="1" id="KW-0472">Membrane</keyword>
<evidence type="ECO:0000313" key="2">
    <source>
        <dbReference type="EMBL" id="PLX17732.1"/>
    </source>
</evidence>
<organism evidence="2 3">
    <name type="scientific">Muiribacterium halophilum</name>
    <dbReference type="NCBI Taxonomy" id="2053465"/>
    <lineage>
        <taxon>Bacteria</taxon>
        <taxon>Candidatus Muiribacteriota</taxon>
        <taxon>Candidatus Muiribacteriia</taxon>
        <taxon>Candidatus Muiribacteriales</taxon>
        <taxon>Candidatus Muiribacteriaceae</taxon>
        <taxon>Candidatus Muiribacterium</taxon>
    </lineage>
</organism>
<dbReference type="InterPro" id="IPR012902">
    <property type="entry name" value="N_methyl_site"/>
</dbReference>
<dbReference type="Proteomes" id="UP000234857">
    <property type="component" value="Unassembled WGS sequence"/>
</dbReference>
<keyword evidence="1" id="KW-1133">Transmembrane helix</keyword>
<proteinExistence type="predicted"/>
<evidence type="ECO:0000313" key="3">
    <source>
        <dbReference type="Proteomes" id="UP000234857"/>
    </source>
</evidence>
<dbReference type="SUPFAM" id="SSF49899">
    <property type="entry name" value="Concanavalin A-like lectins/glucanases"/>
    <property type="match status" value="1"/>
</dbReference>
<feature type="transmembrane region" description="Helical" evidence="1">
    <location>
        <begin position="12"/>
        <end position="33"/>
    </location>
</feature>
<keyword evidence="1" id="KW-0812">Transmembrane</keyword>
<dbReference type="Gene3D" id="2.60.120.200">
    <property type="match status" value="1"/>
</dbReference>